<keyword evidence="3" id="KW-1185">Reference proteome</keyword>
<keyword evidence="2" id="KW-0456">Lyase</keyword>
<organism evidence="2 3">
    <name type="scientific">Desulfofarcimen acetoxidans (strain ATCC 49208 / DSM 771 / KCTC 5769 / VKM B-1644 / 5575)</name>
    <name type="common">Desulfotomaculum acetoxidans</name>
    <dbReference type="NCBI Taxonomy" id="485916"/>
    <lineage>
        <taxon>Bacteria</taxon>
        <taxon>Bacillati</taxon>
        <taxon>Bacillota</taxon>
        <taxon>Clostridia</taxon>
        <taxon>Eubacteriales</taxon>
        <taxon>Peptococcaceae</taxon>
        <taxon>Desulfofarcimen</taxon>
    </lineage>
</organism>
<dbReference type="Gene3D" id="3.20.20.70">
    <property type="entry name" value="Aldolase class I"/>
    <property type="match status" value="1"/>
</dbReference>
<dbReference type="RefSeq" id="WP_015757871.1">
    <property type="nucleotide sequence ID" value="NC_013216.1"/>
</dbReference>
<protein>
    <submittedName>
        <fullName evidence="2">Phosphosulfolactate synthase</fullName>
        <ecNumber evidence="2">4.4.1.19</ecNumber>
    </submittedName>
</protein>
<dbReference type="PANTHER" id="PTHR48413:SF1">
    <property type="entry name" value="PROTEIN HEAT-STRESS-ASSOCIATED 32"/>
    <property type="match status" value="1"/>
</dbReference>
<dbReference type="EMBL" id="CP001720">
    <property type="protein sequence ID" value="ACV63170.1"/>
    <property type="molecule type" value="Genomic_DNA"/>
</dbReference>
<comment type="similarity">
    <text evidence="1">Belongs to the phosphosulfolactate synthase family.</text>
</comment>
<dbReference type="Pfam" id="PF02679">
    <property type="entry name" value="ComA"/>
    <property type="match status" value="1"/>
</dbReference>
<dbReference type="KEGG" id="dae:Dtox_2359"/>
<dbReference type="PANTHER" id="PTHR48413">
    <property type="match status" value="1"/>
</dbReference>
<gene>
    <name evidence="2" type="ordered locus">Dtox_2359</name>
</gene>
<dbReference type="EC" id="4.4.1.19" evidence="2"/>
<dbReference type="HOGENOM" id="CLU_062679_2_0_9"/>
<dbReference type="InterPro" id="IPR003830">
    <property type="entry name" value="ComA_synth"/>
</dbReference>
<dbReference type="SUPFAM" id="SSF102110">
    <property type="entry name" value="(2r)-phospho-3-sulfolactate synthase ComA"/>
    <property type="match status" value="1"/>
</dbReference>
<dbReference type="eggNOG" id="COG1809">
    <property type="taxonomic scope" value="Bacteria"/>
</dbReference>
<dbReference type="InterPro" id="IPR036112">
    <property type="entry name" value="ComA_synth_sf"/>
</dbReference>
<dbReference type="InterPro" id="IPR013785">
    <property type="entry name" value="Aldolase_TIM"/>
</dbReference>
<dbReference type="GO" id="GO:0043817">
    <property type="term" value="F:phosphosulfolactate synthase activity"/>
    <property type="evidence" value="ECO:0007669"/>
    <property type="project" value="UniProtKB-EC"/>
</dbReference>
<dbReference type="AlphaFoldDB" id="C8W0B5"/>
<dbReference type="Proteomes" id="UP000002217">
    <property type="component" value="Chromosome"/>
</dbReference>
<accession>C8W0B5</accession>
<dbReference type="OrthoDB" id="7809088at2"/>
<dbReference type="STRING" id="485916.Dtox_2359"/>
<reference evidence="2 3" key="1">
    <citation type="journal article" date="2009" name="Stand. Genomic Sci.">
        <title>Complete genome sequence of Desulfotomaculum acetoxidans type strain (5575).</title>
        <authorList>
            <person name="Spring S."/>
            <person name="Lapidus A."/>
            <person name="Schroder M."/>
            <person name="Gleim D."/>
            <person name="Sims D."/>
            <person name="Meincke L."/>
            <person name="Glavina Del Rio T."/>
            <person name="Tice H."/>
            <person name="Copeland A."/>
            <person name="Cheng J.F."/>
            <person name="Lucas S."/>
            <person name="Chen F."/>
            <person name="Nolan M."/>
            <person name="Bruce D."/>
            <person name="Goodwin L."/>
            <person name="Pitluck S."/>
            <person name="Ivanova N."/>
            <person name="Mavromatis K."/>
            <person name="Mikhailova N."/>
            <person name="Pati A."/>
            <person name="Chen A."/>
            <person name="Palaniappan K."/>
            <person name="Land M."/>
            <person name="Hauser L."/>
            <person name="Chang Y.J."/>
            <person name="Jeffries C.D."/>
            <person name="Chain P."/>
            <person name="Saunders E."/>
            <person name="Brettin T."/>
            <person name="Detter J.C."/>
            <person name="Goker M."/>
            <person name="Bristow J."/>
            <person name="Eisen J.A."/>
            <person name="Markowitz V."/>
            <person name="Hugenholtz P."/>
            <person name="Kyrpides N.C."/>
            <person name="Klenk H.P."/>
            <person name="Han C."/>
        </authorList>
    </citation>
    <scope>NUCLEOTIDE SEQUENCE [LARGE SCALE GENOMIC DNA]</scope>
    <source>
        <strain evidence="3">ATCC 49208 / DSM 771 / VKM B-1644</strain>
    </source>
</reference>
<proteinExistence type="inferred from homology"/>
<evidence type="ECO:0000313" key="3">
    <source>
        <dbReference type="Proteomes" id="UP000002217"/>
    </source>
</evidence>
<evidence type="ECO:0000313" key="2">
    <source>
        <dbReference type="EMBL" id="ACV63170.1"/>
    </source>
</evidence>
<evidence type="ECO:0000256" key="1">
    <source>
        <dbReference type="ARBA" id="ARBA00010424"/>
    </source>
</evidence>
<sequence>MSEYHSSKTWRQLLRFPLDGRDSKPRAKGLTMIIDNGLGLGETRDLLTLVGDYIDFIKLGFGTSALYSQNLLEEKISMALSFNIDIYPGGTFFEIAVLQDSWEEFIIMAKHIGFTAIEVSDGTIKIPDEIREKAISLASSINLKVLTEIGQKDPRDQIPLPEMLSQIKKDVDCGADWIIVEGRESGQNAGVYDHNGCFIMHQMEEIVSVIPDPSMLIWEAPLKQQQQELIMRFGPNVNIGNIAPHEVLALEALRSGLRGDTLRFSCNNIISRV</sequence>
<name>C8W0B5_DESAS</name>